<sequence>MSLPNGGWFKSSYSNPNPNCVEVRFLDGTAQVRQSRQPDGPVLVFDRGEWEAFLLGAFNGEFEFPE</sequence>
<evidence type="ECO:0000259" key="1">
    <source>
        <dbReference type="Pfam" id="PF04149"/>
    </source>
</evidence>
<dbReference type="AlphaFoldDB" id="A0A941ECW8"/>
<name>A0A941ECW8_9ACTN</name>
<dbReference type="RefSeq" id="WP_212519312.1">
    <property type="nucleotide sequence ID" value="NZ_JAGSOH010000050.1"/>
</dbReference>
<evidence type="ECO:0000313" key="3">
    <source>
        <dbReference type="Proteomes" id="UP000676325"/>
    </source>
</evidence>
<dbReference type="InterPro" id="IPR007278">
    <property type="entry name" value="DUF397"/>
</dbReference>
<proteinExistence type="predicted"/>
<dbReference type="Proteomes" id="UP000676325">
    <property type="component" value="Unassembled WGS sequence"/>
</dbReference>
<keyword evidence="3" id="KW-1185">Reference proteome</keyword>
<organism evidence="2 3">
    <name type="scientific">Actinospica acidithermotolerans</name>
    <dbReference type="NCBI Taxonomy" id="2828514"/>
    <lineage>
        <taxon>Bacteria</taxon>
        <taxon>Bacillati</taxon>
        <taxon>Actinomycetota</taxon>
        <taxon>Actinomycetes</taxon>
        <taxon>Catenulisporales</taxon>
        <taxon>Actinospicaceae</taxon>
        <taxon>Actinospica</taxon>
    </lineage>
</organism>
<feature type="domain" description="DUF397" evidence="1">
    <location>
        <begin position="7"/>
        <end position="57"/>
    </location>
</feature>
<dbReference type="Pfam" id="PF04149">
    <property type="entry name" value="DUF397"/>
    <property type="match status" value="1"/>
</dbReference>
<reference evidence="2" key="1">
    <citation type="submission" date="2021-04" db="EMBL/GenBank/DDBJ databases">
        <title>Genome based classification of Actinospica acidithermotolerans sp. nov., an actinobacterium isolated from an Indonesian hot spring.</title>
        <authorList>
            <person name="Kusuma A.B."/>
            <person name="Putra K.E."/>
            <person name="Nafisah S."/>
            <person name="Loh J."/>
            <person name="Nouioui I."/>
            <person name="Goodfellow M."/>
        </authorList>
    </citation>
    <scope>NUCLEOTIDE SEQUENCE</scope>
    <source>
        <strain evidence="2">MGRD01-02</strain>
    </source>
</reference>
<comment type="caution">
    <text evidence="2">The sequence shown here is derived from an EMBL/GenBank/DDBJ whole genome shotgun (WGS) entry which is preliminary data.</text>
</comment>
<evidence type="ECO:0000313" key="2">
    <source>
        <dbReference type="EMBL" id="MBR7828172.1"/>
    </source>
</evidence>
<protein>
    <submittedName>
        <fullName evidence="2">DUF397 domain-containing protein</fullName>
    </submittedName>
</protein>
<dbReference type="EMBL" id="JAGSOH010000050">
    <property type="protein sequence ID" value="MBR7828172.1"/>
    <property type="molecule type" value="Genomic_DNA"/>
</dbReference>
<gene>
    <name evidence="2" type="ORF">KDK95_17780</name>
</gene>
<accession>A0A941ECW8</accession>